<keyword evidence="3 5" id="KW-0949">S-adenosyl-L-methionine</keyword>
<evidence type="ECO:0000313" key="6">
    <source>
        <dbReference type="EMBL" id="BBE19743.1"/>
    </source>
</evidence>
<keyword evidence="7" id="KW-1185">Reference proteome</keyword>
<dbReference type="InterPro" id="IPR042118">
    <property type="entry name" value="QueA_dom1"/>
</dbReference>
<keyword evidence="2 5" id="KW-0808">Transferase</keyword>
<gene>
    <name evidence="5" type="primary">queA</name>
    <name evidence="6" type="ORF">AQPE_3931</name>
</gene>
<protein>
    <recommendedName>
        <fullName evidence="5">S-adenosylmethionine:tRNA ribosyltransferase-isomerase</fullName>
        <ecNumber evidence="5">2.4.99.17</ecNumber>
    </recommendedName>
    <alternativeName>
        <fullName evidence="5">Queuosine biosynthesis protein QueA</fullName>
    </alternativeName>
</protein>
<comment type="catalytic activity">
    <reaction evidence="5">
        <text>7-aminomethyl-7-carbaguanosine(34) in tRNA + S-adenosyl-L-methionine = epoxyqueuosine(34) in tRNA + adenine + L-methionine + 2 H(+)</text>
        <dbReference type="Rhea" id="RHEA:32155"/>
        <dbReference type="Rhea" id="RHEA-COMP:10342"/>
        <dbReference type="Rhea" id="RHEA-COMP:18582"/>
        <dbReference type="ChEBI" id="CHEBI:15378"/>
        <dbReference type="ChEBI" id="CHEBI:16708"/>
        <dbReference type="ChEBI" id="CHEBI:57844"/>
        <dbReference type="ChEBI" id="CHEBI:59789"/>
        <dbReference type="ChEBI" id="CHEBI:82833"/>
        <dbReference type="ChEBI" id="CHEBI:194443"/>
        <dbReference type="EC" id="2.4.99.17"/>
    </reaction>
</comment>
<dbReference type="GO" id="GO:0005737">
    <property type="term" value="C:cytoplasm"/>
    <property type="evidence" value="ECO:0007669"/>
    <property type="project" value="UniProtKB-SubCell"/>
</dbReference>
<sequence length="414" mass="47152">MESTNKLLEKVTGISISDYAYDLPDEKIAKYPLDERDQSKLLVWKNGLIQDSQFENLPEFLPSNSLLIFNNTKVIRARLHFQKETGAKIELFCLDPVDPSDYQIAFQTTQSCVWKCMIGNQKKWKGDRLRKIITIDETEIELCAEQTDPENNKSLIQFSWNNPDFEFSRIIESAGSLPIPPYLNRETEQSDLERYQTVYSKIKGSVAAPTAGLHFTDKVFSHLTEDGHEMAELTLHVGAGTFQPVKSEILSGHEMHSEHLYISRDFLKKLIGHSGKKIAVGTTSVRTLESLYWLGLQAHQNPEMSISDLKVTQWEAYQAETSSIEANIALQALIQLLERNQAEYLSASTQIIIAPGYQFRIVDGLITNFHQPQSTLLLLISAYLGDEWQTIYDHALTNNYRFLSYGDSNLYLKS</sequence>
<keyword evidence="1 5" id="KW-0963">Cytoplasm</keyword>
<dbReference type="PANTHER" id="PTHR30307:SF0">
    <property type="entry name" value="S-ADENOSYLMETHIONINE:TRNA RIBOSYLTRANSFERASE-ISOMERASE"/>
    <property type="match status" value="1"/>
</dbReference>
<dbReference type="AlphaFoldDB" id="A0A5K7SDU6"/>
<accession>A0A5K7SDU6</accession>
<evidence type="ECO:0000256" key="2">
    <source>
        <dbReference type="ARBA" id="ARBA00022679"/>
    </source>
</evidence>
<evidence type="ECO:0000256" key="5">
    <source>
        <dbReference type="HAMAP-Rule" id="MF_00113"/>
    </source>
</evidence>
<comment type="similarity">
    <text evidence="5">Belongs to the QueA family.</text>
</comment>
<dbReference type="Pfam" id="PF02547">
    <property type="entry name" value="Queuosine_synth"/>
    <property type="match status" value="1"/>
</dbReference>
<dbReference type="RefSeq" id="WP_318347966.1">
    <property type="nucleotide sequence ID" value="NZ_AP018694.1"/>
</dbReference>
<dbReference type="UniPathway" id="UPA00392"/>
<dbReference type="InterPro" id="IPR003699">
    <property type="entry name" value="QueA"/>
</dbReference>
<comment type="pathway">
    <text evidence="5">tRNA modification; tRNA-queuosine biosynthesis.</text>
</comment>
<comment type="subunit">
    <text evidence="5">Monomer.</text>
</comment>
<comment type="subcellular location">
    <subcellularLocation>
        <location evidence="5">Cytoplasm</location>
    </subcellularLocation>
</comment>
<dbReference type="Gene3D" id="3.40.1780.10">
    <property type="entry name" value="QueA-like"/>
    <property type="match status" value="2"/>
</dbReference>
<keyword evidence="4 5" id="KW-0671">Queuosine biosynthesis</keyword>
<dbReference type="SUPFAM" id="SSF111337">
    <property type="entry name" value="QueA-like"/>
    <property type="match status" value="1"/>
</dbReference>
<dbReference type="GO" id="GO:0051075">
    <property type="term" value="F:S-adenosylmethionine:tRNA ribosyltransferase-isomerase activity"/>
    <property type="evidence" value="ECO:0007669"/>
    <property type="project" value="UniProtKB-EC"/>
</dbReference>
<organism evidence="6 7">
    <name type="scientific">Aquipluma nitroreducens</name>
    <dbReference type="NCBI Taxonomy" id="2010828"/>
    <lineage>
        <taxon>Bacteria</taxon>
        <taxon>Pseudomonadati</taxon>
        <taxon>Bacteroidota</taxon>
        <taxon>Bacteroidia</taxon>
        <taxon>Marinilabiliales</taxon>
        <taxon>Prolixibacteraceae</taxon>
        <taxon>Aquipluma</taxon>
    </lineage>
</organism>
<dbReference type="Proteomes" id="UP001193389">
    <property type="component" value="Chromosome"/>
</dbReference>
<dbReference type="PANTHER" id="PTHR30307">
    <property type="entry name" value="S-ADENOSYLMETHIONINE:TRNA RIBOSYLTRANSFERASE-ISOMERASE"/>
    <property type="match status" value="1"/>
</dbReference>
<name>A0A5K7SDU6_9BACT</name>
<comment type="function">
    <text evidence="5">Transfers and isomerizes the ribose moiety from AdoMet to the 7-aminomethyl group of 7-deazaguanine (preQ1-tRNA) to give epoxyqueuosine (oQ-tRNA).</text>
</comment>
<dbReference type="InterPro" id="IPR036100">
    <property type="entry name" value="QueA_sf"/>
</dbReference>
<reference evidence="6" key="1">
    <citation type="journal article" date="2020" name="Int. J. Syst. Evol. Microbiol.">
        <title>Aquipluma nitroreducens gen. nov. sp. nov., a novel facultatively anaerobic bacterium isolated from a freshwater lake.</title>
        <authorList>
            <person name="Watanabe M."/>
            <person name="Kojima H."/>
            <person name="Fukui M."/>
        </authorList>
    </citation>
    <scope>NUCLEOTIDE SEQUENCE</scope>
    <source>
        <strain evidence="6">MeG22</strain>
    </source>
</reference>
<evidence type="ECO:0000313" key="7">
    <source>
        <dbReference type="Proteomes" id="UP001193389"/>
    </source>
</evidence>
<dbReference type="EC" id="2.4.99.17" evidence="5"/>
<dbReference type="GO" id="GO:0008616">
    <property type="term" value="P:tRNA queuosine(34) biosynthetic process"/>
    <property type="evidence" value="ECO:0007669"/>
    <property type="project" value="UniProtKB-UniRule"/>
</dbReference>
<dbReference type="KEGG" id="anf:AQPE_3931"/>
<dbReference type="HAMAP" id="MF_00113">
    <property type="entry name" value="QueA"/>
    <property type="match status" value="1"/>
</dbReference>
<proteinExistence type="inferred from homology"/>
<evidence type="ECO:0000256" key="4">
    <source>
        <dbReference type="ARBA" id="ARBA00022785"/>
    </source>
</evidence>
<dbReference type="EMBL" id="AP018694">
    <property type="protein sequence ID" value="BBE19743.1"/>
    <property type="molecule type" value="Genomic_DNA"/>
</dbReference>
<evidence type="ECO:0000256" key="3">
    <source>
        <dbReference type="ARBA" id="ARBA00022691"/>
    </source>
</evidence>
<evidence type="ECO:0000256" key="1">
    <source>
        <dbReference type="ARBA" id="ARBA00022490"/>
    </source>
</evidence>